<evidence type="ECO:0000256" key="5">
    <source>
        <dbReference type="ARBA" id="ARBA00023136"/>
    </source>
</evidence>
<evidence type="ECO:0000256" key="3">
    <source>
        <dbReference type="ARBA" id="ARBA00022692"/>
    </source>
</evidence>
<dbReference type="AlphaFoldDB" id="A0A1Z5IFE4"/>
<sequence length="526" mass="57908" precursor="true">MQRKSMKTVMQGALLLSVASLIAKILSAVYRVPFQNMVGNTGFYVYQQIYPIYGIGMTFALSGLPMFISKLVAENESAENKLTLISRLFIILAGFSVALFLFLQGFALPIASTMGDPSLTPIIRSVSWMFLFSPFLAISRGYFQGQYDMRPTALSQLVEQAIRVTVILVVAYWAMSQRWNVYKMGTWAMSSAPIAAIFASAVMLYAVRARHLKVTAAIKRPVLSSYGHLAKRMLIEGGTISLFASMMVLLQLVDSFTVMRGLMIQGLPSMIAKSIKGVYDRGQPLVQLGLVVATSFSSSLLPSLTETLNRGFHSQFVRQANTVVRISVAIATAASVGLIALMPEVNVLLFGNQQGNRMLSVYVLSIILATLIMIDNSILQSLNQFMVTIAGLAIGLLIKIMFNQWAVVRFGAIGASWVTVVALLGMAGFLRHQLRNENLAAFKRGFLGKLLLISLIMMGAVRVAMPIGNWLTAAWSPRMAALFDASLGILVGVLVFMLLALKLNLLTLREWLLLPKANHWLRWFKK</sequence>
<feature type="transmembrane region" description="Helical" evidence="6">
    <location>
        <begin position="122"/>
        <end position="142"/>
    </location>
</feature>
<proteinExistence type="predicted"/>
<feature type="transmembrane region" description="Helical" evidence="6">
    <location>
        <begin position="322"/>
        <end position="341"/>
    </location>
</feature>
<protein>
    <submittedName>
        <fullName evidence="7">Polysaccharide transporter</fullName>
    </submittedName>
</protein>
<dbReference type="EMBL" id="BCMF01000016">
    <property type="protein sequence ID" value="GAX00312.1"/>
    <property type="molecule type" value="Genomic_DNA"/>
</dbReference>
<name>A0A1Z5IFE4_9LACO</name>
<evidence type="ECO:0000256" key="4">
    <source>
        <dbReference type="ARBA" id="ARBA00022989"/>
    </source>
</evidence>
<dbReference type="Pfam" id="PF01943">
    <property type="entry name" value="Polysacc_synt"/>
    <property type="match status" value="1"/>
</dbReference>
<dbReference type="InterPro" id="IPR002797">
    <property type="entry name" value="Polysacc_synth"/>
</dbReference>
<dbReference type="OrthoDB" id="9775950at2"/>
<feature type="transmembrane region" description="Helical" evidence="6">
    <location>
        <begin position="361"/>
        <end position="378"/>
    </location>
</feature>
<comment type="subcellular location">
    <subcellularLocation>
        <location evidence="1">Cell membrane</location>
        <topology evidence="1">Multi-pass membrane protein</topology>
    </subcellularLocation>
</comment>
<feature type="transmembrane region" description="Helical" evidence="6">
    <location>
        <begin position="450"/>
        <end position="468"/>
    </location>
</feature>
<dbReference type="PANTHER" id="PTHR30250:SF29">
    <property type="entry name" value="POLYSACCHARIDE BIOSYNTHESIS PROTEIN C-TERMINAL DOMAIN-CONTAINING PROTEIN"/>
    <property type="match status" value="1"/>
</dbReference>
<dbReference type="InterPro" id="IPR050833">
    <property type="entry name" value="Poly_Biosynth_Transport"/>
</dbReference>
<accession>A0A1Z5IFE4</accession>
<keyword evidence="2" id="KW-1003">Cell membrane</keyword>
<feature type="transmembrane region" description="Helical" evidence="6">
    <location>
        <begin position="51"/>
        <end position="72"/>
    </location>
</feature>
<evidence type="ECO:0000256" key="2">
    <source>
        <dbReference type="ARBA" id="ARBA00022475"/>
    </source>
</evidence>
<feature type="transmembrane region" description="Helical" evidence="6">
    <location>
        <begin position="154"/>
        <end position="175"/>
    </location>
</feature>
<feature type="transmembrane region" description="Helical" evidence="6">
    <location>
        <begin position="480"/>
        <end position="501"/>
    </location>
</feature>
<dbReference type="PANTHER" id="PTHR30250">
    <property type="entry name" value="PST FAMILY PREDICTED COLANIC ACID TRANSPORTER"/>
    <property type="match status" value="1"/>
</dbReference>
<dbReference type="Proteomes" id="UP000198374">
    <property type="component" value="Unassembled WGS sequence"/>
</dbReference>
<evidence type="ECO:0000256" key="1">
    <source>
        <dbReference type="ARBA" id="ARBA00004651"/>
    </source>
</evidence>
<dbReference type="CDD" id="cd13124">
    <property type="entry name" value="MATE_SpoVB_like"/>
    <property type="match status" value="1"/>
</dbReference>
<comment type="caution">
    <text evidence="7">The sequence shown here is derived from an EMBL/GenBank/DDBJ whole genome shotgun (WGS) entry which is preliminary data.</text>
</comment>
<keyword evidence="4 6" id="KW-1133">Transmembrane helix</keyword>
<feature type="transmembrane region" description="Helical" evidence="6">
    <location>
        <begin position="187"/>
        <end position="207"/>
    </location>
</feature>
<dbReference type="GO" id="GO:0005886">
    <property type="term" value="C:plasma membrane"/>
    <property type="evidence" value="ECO:0007669"/>
    <property type="project" value="UniProtKB-SubCell"/>
</dbReference>
<feature type="transmembrane region" description="Helical" evidence="6">
    <location>
        <begin position="408"/>
        <end position="430"/>
    </location>
</feature>
<dbReference type="RefSeq" id="WP_089110075.1">
    <property type="nucleotide sequence ID" value="NZ_BCMF01000016.1"/>
</dbReference>
<reference evidence="7 8" key="1">
    <citation type="submission" date="2015-11" db="EMBL/GenBank/DDBJ databases">
        <title>Draft genome sequences of new species of the genus Lactobacillus isolated from orchardgrass silage.</title>
        <authorList>
            <person name="Tohno M."/>
            <person name="Tanizawa Y."/>
            <person name="Arita M."/>
        </authorList>
    </citation>
    <scope>NUCLEOTIDE SEQUENCE [LARGE SCALE GENOMIC DNA]</scope>
    <source>
        <strain evidence="7 8">IWT30</strain>
    </source>
</reference>
<gene>
    <name evidence="7" type="primary">rfbX</name>
    <name evidence="7" type="ORF">IWT30_02298</name>
</gene>
<keyword evidence="5 6" id="KW-0472">Membrane</keyword>
<evidence type="ECO:0000313" key="8">
    <source>
        <dbReference type="Proteomes" id="UP000198374"/>
    </source>
</evidence>
<dbReference type="InterPro" id="IPR024923">
    <property type="entry name" value="PG_synth_SpoVB"/>
</dbReference>
<keyword evidence="3 6" id="KW-0812">Transmembrane</keyword>
<feature type="transmembrane region" description="Helical" evidence="6">
    <location>
        <begin position="385"/>
        <end position="402"/>
    </location>
</feature>
<organism evidence="7 8">
    <name type="scientific">Secundilactobacillus mixtipabuli</name>
    <dbReference type="NCBI Taxonomy" id="1435342"/>
    <lineage>
        <taxon>Bacteria</taxon>
        <taxon>Bacillati</taxon>
        <taxon>Bacillota</taxon>
        <taxon>Bacilli</taxon>
        <taxon>Lactobacillales</taxon>
        <taxon>Lactobacillaceae</taxon>
        <taxon>Secundilactobacillus</taxon>
    </lineage>
</organism>
<feature type="transmembrane region" description="Helical" evidence="6">
    <location>
        <begin position="84"/>
        <end position="110"/>
    </location>
</feature>
<keyword evidence="8" id="KW-1185">Reference proteome</keyword>
<evidence type="ECO:0000313" key="7">
    <source>
        <dbReference type="EMBL" id="GAX00312.1"/>
    </source>
</evidence>
<evidence type="ECO:0000256" key="6">
    <source>
        <dbReference type="SAM" id="Phobius"/>
    </source>
</evidence>